<dbReference type="InterPro" id="IPR050903">
    <property type="entry name" value="Bact_Chemotaxis_MeTrfase"/>
</dbReference>
<keyword evidence="7" id="KW-1185">Reference proteome</keyword>
<dbReference type="EMBL" id="PVMZ01000005">
    <property type="protein sequence ID" value="PRX22264.1"/>
    <property type="molecule type" value="Genomic_DNA"/>
</dbReference>
<dbReference type="PANTHER" id="PTHR24422">
    <property type="entry name" value="CHEMOTAXIS PROTEIN METHYLTRANSFERASE"/>
    <property type="match status" value="1"/>
</dbReference>
<feature type="domain" description="Methyl-accepting transducer" evidence="3">
    <location>
        <begin position="630"/>
        <end position="819"/>
    </location>
</feature>
<evidence type="ECO:0000259" key="4">
    <source>
        <dbReference type="PROSITE" id="PS50112"/>
    </source>
</evidence>
<feature type="domain" description="PAC" evidence="5">
    <location>
        <begin position="334"/>
        <end position="386"/>
    </location>
</feature>
<dbReference type="PROSITE" id="PS50113">
    <property type="entry name" value="PAC"/>
    <property type="match status" value="3"/>
</dbReference>
<feature type="region of interest" description="Disordered" evidence="2">
    <location>
        <begin position="1"/>
        <end position="27"/>
    </location>
</feature>
<dbReference type="Pfam" id="PF00015">
    <property type="entry name" value="MCPsignal"/>
    <property type="match status" value="1"/>
</dbReference>
<dbReference type="InterPro" id="IPR013655">
    <property type="entry name" value="PAS_fold_3"/>
</dbReference>
<sequence length="819" mass="89495">MQAEVSGRGARLHRGDQMTDQPQPADLAGDPAFAEAFRVVVSDGVLGLVIDAENGDLVAVSEHVDAQWVAGLLGADGVLAELGRAAQEGRPAVFGAVGPTGGQVRYEAGVRLARASNRGPKRLVVALRDTTAERRAVAESEGRVNAIDRSQAVIEFDLEGTILAANDNFLQTLGYQAREVVGQHHRMFVETEYANSAEYRTFWARLGRGEFESGEYRRLGKGDREVWIQATYNPILDLDGRPLKVVKFATDITVAKQRSAEFESTVAALNRSQAVIEFDLQGTILSANDNFLAAVGYARDEVVGKHHRMFCEAAYTASEDYRDFWRGLARGEFHAGEYRRLGKAGNEVWIQASYNPIVGPDGRPVKVIKFAYDVTPQKLRNVDFEGKLDAIKRSQAVVEFTVKGEVLDANDSFLALTGYRPDQVIGKHHRMFCEPEHAQSAEYANFWERLGTGEYQSGEYKRIGALGKEVWIQATYNPILDTDGRVMKVVKFATDVTGTKVRSAEFESKVNAVDRSQAVIEFDPEGIVLYANDNFLRTTGYSLREVVGQHHSMFCSPEYVVSPEYRDFWLNLNKGQFSAGRYHRLGKYQRDIWIQATYNPVFDLNGRPFKVVKYATEITAQVQMEQLVQAKTAEMTATVGGLASATTTIAQTSGQALELARRTAGDADQGAAELQRSIEAIKLIQASTREIGEIVSVMGEIASQTNLLAFNASIEAARAGEHGVGFAVVAGEVRKLAERSGDAARQIAKLISESALRVNEGADVSDRACSALTRIRESARQTDTAIGQITSSTTAQQEASHEVTALLGQLAGACGGSTP</sequence>
<dbReference type="AlphaFoldDB" id="A0A2T0KFY3"/>
<dbReference type="InterPro" id="IPR000700">
    <property type="entry name" value="PAS-assoc_C"/>
</dbReference>
<dbReference type="Pfam" id="PF08447">
    <property type="entry name" value="PAS_3"/>
    <property type="match status" value="4"/>
</dbReference>
<name>A0A2T0KFY3_9ACTN</name>
<evidence type="ECO:0000313" key="7">
    <source>
        <dbReference type="Proteomes" id="UP000239415"/>
    </source>
</evidence>
<dbReference type="GO" id="GO:0007165">
    <property type="term" value="P:signal transduction"/>
    <property type="evidence" value="ECO:0007669"/>
    <property type="project" value="UniProtKB-KW"/>
</dbReference>
<dbReference type="GO" id="GO:0016020">
    <property type="term" value="C:membrane"/>
    <property type="evidence" value="ECO:0007669"/>
    <property type="project" value="InterPro"/>
</dbReference>
<dbReference type="CDD" id="cd00130">
    <property type="entry name" value="PAS"/>
    <property type="match status" value="4"/>
</dbReference>
<organism evidence="6 7">
    <name type="scientific">Actinoplanes italicus</name>
    <dbReference type="NCBI Taxonomy" id="113567"/>
    <lineage>
        <taxon>Bacteria</taxon>
        <taxon>Bacillati</taxon>
        <taxon>Actinomycetota</taxon>
        <taxon>Actinomycetes</taxon>
        <taxon>Micromonosporales</taxon>
        <taxon>Micromonosporaceae</taxon>
        <taxon>Actinoplanes</taxon>
    </lineage>
</organism>
<dbReference type="CDD" id="cd11386">
    <property type="entry name" value="MCP_signal"/>
    <property type="match status" value="1"/>
</dbReference>
<feature type="domain" description="PAS" evidence="4">
    <location>
        <begin position="403"/>
        <end position="436"/>
    </location>
</feature>
<dbReference type="Gene3D" id="3.30.450.20">
    <property type="entry name" value="PAS domain"/>
    <property type="match status" value="4"/>
</dbReference>
<proteinExistence type="predicted"/>
<feature type="domain" description="PAC" evidence="5">
    <location>
        <begin position="456"/>
        <end position="508"/>
    </location>
</feature>
<dbReference type="InterPro" id="IPR001610">
    <property type="entry name" value="PAC"/>
</dbReference>
<dbReference type="GO" id="GO:0004888">
    <property type="term" value="F:transmembrane signaling receptor activity"/>
    <property type="evidence" value="ECO:0007669"/>
    <property type="project" value="InterPro"/>
</dbReference>
<dbReference type="InterPro" id="IPR000014">
    <property type="entry name" value="PAS"/>
</dbReference>
<dbReference type="SMART" id="SM00091">
    <property type="entry name" value="PAS"/>
    <property type="match status" value="4"/>
</dbReference>
<accession>A0A2T0KFY3</accession>
<dbReference type="SMART" id="SM00283">
    <property type="entry name" value="MA"/>
    <property type="match status" value="1"/>
</dbReference>
<keyword evidence="1" id="KW-0807">Transducer</keyword>
<feature type="domain" description="PAC" evidence="5">
    <location>
        <begin position="212"/>
        <end position="264"/>
    </location>
</feature>
<dbReference type="PANTHER" id="PTHR24422:SF10">
    <property type="entry name" value="CHEMOTAXIS PROTEIN METHYLTRANSFERASE 2"/>
    <property type="match status" value="1"/>
</dbReference>
<dbReference type="PRINTS" id="PR00260">
    <property type="entry name" value="CHEMTRNSDUCR"/>
</dbReference>
<gene>
    <name evidence="6" type="ORF">CLV67_105441</name>
</gene>
<evidence type="ECO:0000259" key="5">
    <source>
        <dbReference type="PROSITE" id="PS50113"/>
    </source>
</evidence>
<feature type="domain" description="PAS" evidence="4">
    <location>
        <begin position="502"/>
        <end position="549"/>
    </location>
</feature>
<dbReference type="PROSITE" id="PS50112">
    <property type="entry name" value="PAS"/>
    <property type="match status" value="4"/>
</dbReference>
<evidence type="ECO:0000256" key="1">
    <source>
        <dbReference type="PROSITE-ProRule" id="PRU00284"/>
    </source>
</evidence>
<reference evidence="6 7" key="1">
    <citation type="submission" date="2018-03" db="EMBL/GenBank/DDBJ databases">
        <title>Genomic Encyclopedia of Archaeal and Bacterial Type Strains, Phase II (KMG-II): from individual species to whole genera.</title>
        <authorList>
            <person name="Goeker M."/>
        </authorList>
    </citation>
    <scope>NUCLEOTIDE SEQUENCE [LARGE SCALE GENOMIC DNA]</scope>
    <source>
        <strain evidence="6 7">DSM 43146</strain>
    </source>
</reference>
<dbReference type="SUPFAM" id="SSF55785">
    <property type="entry name" value="PYP-like sensor domain (PAS domain)"/>
    <property type="match status" value="4"/>
</dbReference>
<dbReference type="PROSITE" id="PS50111">
    <property type="entry name" value="CHEMOTAXIS_TRANSDUC_2"/>
    <property type="match status" value="1"/>
</dbReference>
<dbReference type="SMART" id="SM00086">
    <property type="entry name" value="PAC"/>
    <property type="match status" value="4"/>
</dbReference>
<dbReference type="Proteomes" id="UP000239415">
    <property type="component" value="Unassembled WGS sequence"/>
</dbReference>
<dbReference type="InterPro" id="IPR035965">
    <property type="entry name" value="PAS-like_dom_sf"/>
</dbReference>
<evidence type="ECO:0000256" key="2">
    <source>
        <dbReference type="SAM" id="MobiDB-lite"/>
    </source>
</evidence>
<dbReference type="InterPro" id="IPR004089">
    <property type="entry name" value="MCPsignal_dom"/>
</dbReference>
<dbReference type="Gene3D" id="1.10.287.950">
    <property type="entry name" value="Methyl-accepting chemotaxis protein"/>
    <property type="match status" value="1"/>
</dbReference>
<dbReference type="NCBIfam" id="TIGR00229">
    <property type="entry name" value="sensory_box"/>
    <property type="match status" value="4"/>
</dbReference>
<comment type="caution">
    <text evidence="6">The sequence shown here is derived from an EMBL/GenBank/DDBJ whole genome shotgun (WGS) entry which is preliminary data.</text>
</comment>
<dbReference type="SUPFAM" id="SSF58104">
    <property type="entry name" value="Methyl-accepting chemotaxis protein (MCP) signaling domain"/>
    <property type="match status" value="1"/>
</dbReference>
<protein>
    <submittedName>
        <fullName evidence="6">Methyl-accepting chemotaxis sensory transducer with Pas/Pac sensor</fullName>
    </submittedName>
</protein>
<dbReference type="GO" id="GO:0006935">
    <property type="term" value="P:chemotaxis"/>
    <property type="evidence" value="ECO:0007669"/>
    <property type="project" value="InterPro"/>
</dbReference>
<evidence type="ECO:0000259" key="3">
    <source>
        <dbReference type="PROSITE" id="PS50111"/>
    </source>
</evidence>
<feature type="domain" description="PAS" evidence="4">
    <location>
        <begin position="258"/>
        <end position="305"/>
    </location>
</feature>
<feature type="domain" description="PAS" evidence="4">
    <location>
        <begin position="153"/>
        <end position="183"/>
    </location>
</feature>
<dbReference type="InterPro" id="IPR004090">
    <property type="entry name" value="Chemotax_Me-accpt_rcpt"/>
</dbReference>
<evidence type="ECO:0000313" key="6">
    <source>
        <dbReference type="EMBL" id="PRX22264.1"/>
    </source>
</evidence>